<dbReference type="Proteomes" id="UP000183658">
    <property type="component" value="Unassembled WGS sequence"/>
</dbReference>
<organism evidence="2 3">
    <name type="scientific">Flavobacterium frigoris</name>
    <dbReference type="NCBI Taxonomy" id="229204"/>
    <lineage>
        <taxon>Bacteria</taxon>
        <taxon>Pseudomonadati</taxon>
        <taxon>Bacteroidota</taxon>
        <taxon>Flavobacteriia</taxon>
        <taxon>Flavobacteriales</taxon>
        <taxon>Flavobacteriaceae</taxon>
        <taxon>Flavobacterium</taxon>
    </lineage>
</organism>
<keyword evidence="1" id="KW-0732">Signal</keyword>
<dbReference type="AlphaFoldDB" id="A0A1H9NLF5"/>
<feature type="signal peptide" evidence="1">
    <location>
        <begin position="1"/>
        <end position="21"/>
    </location>
</feature>
<reference evidence="3" key="1">
    <citation type="submission" date="2016-10" db="EMBL/GenBank/DDBJ databases">
        <authorList>
            <person name="Varghese N."/>
            <person name="Submissions S."/>
        </authorList>
    </citation>
    <scope>NUCLEOTIDE SEQUENCE [LARGE SCALE GENOMIC DNA]</scope>
    <source>
        <strain evidence="3">DSM 15719</strain>
    </source>
</reference>
<accession>A0A1H9NLF5</accession>
<dbReference type="RefSeq" id="WP_074723980.1">
    <property type="nucleotide sequence ID" value="NZ_CBCRVS010000001.1"/>
</dbReference>
<sequence>MKKITFLVASILLIGGSVANATVKNNLPNATRVAVDFRNAEPIIFTEGGIEFYLFADGQFDFNARPFARDKSFKPNRRGNGNRNYGTAASFRRDNYGVKVEYNRRGNITRIGNVSINFDSNDRIKRIGSVQMSYNRYSLERVGGLEIIYNRRGQIVDTYGSVKGVRGYASNQNNNNDYVINRNVSDRDYRVNDTKVVQRDTRVATTIDVRIVKRN</sequence>
<evidence type="ECO:0000256" key="1">
    <source>
        <dbReference type="SAM" id="SignalP"/>
    </source>
</evidence>
<keyword evidence="3" id="KW-1185">Reference proteome</keyword>
<protein>
    <submittedName>
        <fullName evidence="2">Uncharacterized protein</fullName>
    </submittedName>
</protein>
<evidence type="ECO:0000313" key="2">
    <source>
        <dbReference type="EMBL" id="SER36711.1"/>
    </source>
</evidence>
<evidence type="ECO:0000313" key="3">
    <source>
        <dbReference type="Proteomes" id="UP000183658"/>
    </source>
</evidence>
<proteinExistence type="predicted"/>
<dbReference type="OrthoDB" id="750023at2"/>
<gene>
    <name evidence="2" type="ORF">SAMN05444355_1114</name>
</gene>
<feature type="chain" id="PRO_5010285757" evidence="1">
    <location>
        <begin position="22"/>
        <end position="215"/>
    </location>
</feature>
<name>A0A1H9NLF5_FLAFI</name>
<dbReference type="EMBL" id="FOFZ01000011">
    <property type="protein sequence ID" value="SER36711.1"/>
    <property type="molecule type" value="Genomic_DNA"/>
</dbReference>